<evidence type="ECO:0000313" key="1">
    <source>
        <dbReference type="EMBL" id="TKX25911.1"/>
    </source>
</evidence>
<sequence>MPEPRITVYLKGENGNGSTSAKRPVFTKCLISPEAAQQLIFDYRPTTQDEARHRLLLALPTEVRNMIYKLLIPQGEVYSFTHLIIPSICQVNRILRKETLNLFMAANEFVYECYTTRNWPGDISQRLPLFAGMGDHNRPQADCLSFLKIPKHILDLKQSILVVFAFGWSGTFFMLRVSVTQTHHSQPKTNIQVTCCATQPRGRRLRRRDCTTPQSRFQLPRGPALSYSLLNQIGGKKFVALLEMALEQDRSQILGPGVSHPMVLQTRDLYVVCRLIYDFAGEMWCGGHVKAMLDLMGQQAELGSKDEDYVVGRVVDTTVSERKREIEIIGWTKFGG</sequence>
<dbReference type="AlphaFoldDB" id="A0A4U7B882"/>
<reference evidence="1 2" key="1">
    <citation type="submission" date="2018-02" db="EMBL/GenBank/DDBJ databases">
        <title>Draft genome sequences of Elsinoe sp., causing black scab on jojoba.</title>
        <authorList>
            <person name="Stodart B."/>
            <person name="Jeffress S."/>
            <person name="Ash G."/>
            <person name="Arun Chinnappa K."/>
        </authorList>
    </citation>
    <scope>NUCLEOTIDE SEQUENCE [LARGE SCALE GENOMIC DNA]</scope>
    <source>
        <strain evidence="1 2">Hillstone_2</strain>
    </source>
</reference>
<name>A0A4U7B882_9PEZI</name>
<accession>A0A4U7B882</accession>
<dbReference type="Proteomes" id="UP000308133">
    <property type="component" value="Unassembled WGS sequence"/>
</dbReference>
<protein>
    <submittedName>
        <fullName evidence="1">Uncharacterized protein</fullName>
    </submittedName>
</protein>
<proteinExistence type="predicted"/>
<organism evidence="1 2">
    <name type="scientific">Elsinoe australis</name>
    <dbReference type="NCBI Taxonomy" id="40998"/>
    <lineage>
        <taxon>Eukaryota</taxon>
        <taxon>Fungi</taxon>
        <taxon>Dikarya</taxon>
        <taxon>Ascomycota</taxon>
        <taxon>Pezizomycotina</taxon>
        <taxon>Dothideomycetes</taxon>
        <taxon>Dothideomycetidae</taxon>
        <taxon>Myriangiales</taxon>
        <taxon>Elsinoaceae</taxon>
        <taxon>Elsinoe</taxon>
    </lineage>
</organism>
<evidence type="ECO:0000313" key="2">
    <source>
        <dbReference type="Proteomes" id="UP000308133"/>
    </source>
</evidence>
<comment type="caution">
    <text evidence="1">The sequence shown here is derived from an EMBL/GenBank/DDBJ whole genome shotgun (WGS) entry which is preliminary data.</text>
</comment>
<dbReference type="EMBL" id="PTQR01000021">
    <property type="protein sequence ID" value="TKX25911.1"/>
    <property type="molecule type" value="Genomic_DNA"/>
</dbReference>
<gene>
    <name evidence="1" type="ORF">C1H76_1756</name>
</gene>